<proteinExistence type="predicted"/>
<dbReference type="OrthoDB" id="7961041at2"/>
<sequence>MGIISSQFNWVSTPSGYSQVTNWRAKQKAFNSNVASNLAAFSDTLTSASSSYGYGMSQIAAQKAAARVMEATQAKITQSKVDMKA</sequence>
<keyword evidence="2" id="KW-1185">Reference proteome</keyword>
<evidence type="ECO:0000313" key="2">
    <source>
        <dbReference type="Proteomes" id="UP000248863"/>
    </source>
</evidence>
<comment type="caution">
    <text evidence="1">The sequence shown here is derived from an EMBL/GenBank/DDBJ whole genome shotgun (WGS) entry which is preliminary data.</text>
</comment>
<evidence type="ECO:0000313" key="1">
    <source>
        <dbReference type="EMBL" id="RAI37682.1"/>
    </source>
</evidence>
<gene>
    <name evidence="1" type="ORF">CH338_15320</name>
</gene>
<name>A0A327KK18_9BRAD</name>
<organism evidence="1 2">
    <name type="scientific">Rhodoplanes elegans</name>
    <dbReference type="NCBI Taxonomy" id="29408"/>
    <lineage>
        <taxon>Bacteria</taxon>
        <taxon>Pseudomonadati</taxon>
        <taxon>Pseudomonadota</taxon>
        <taxon>Alphaproteobacteria</taxon>
        <taxon>Hyphomicrobiales</taxon>
        <taxon>Nitrobacteraceae</taxon>
        <taxon>Rhodoplanes</taxon>
    </lineage>
</organism>
<dbReference type="RefSeq" id="WP_111358014.1">
    <property type="nucleotide sequence ID" value="NZ_NHSK01000225.1"/>
</dbReference>
<dbReference type="EMBL" id="NPEU01000169">
    <property type="protein sequence ID" value="RAI37682.1"/>
    <property type="molecule type" value="Genomic_DNA"/>
</dbReference>
<reference evidence="1 2" key="1">
    <citation type="submission" date="2017-07" db="EMBL/GenBank/DDBJ databases">
        <title>Draft Genome Sequences of Select Purple Nonsulfur Bacteria.</title>
        <authorList>
            <person name="Lasarre B."/>
            <person name="Mckinlay J.B."/>
        </authorList>
    </citation>
    <scope>NUCLEOTIDE SEQUENCE [LARGE SCALE GENOMIC DNA]</scope>
    <source>
        <strain evidence="1 2">DSM 11907</strain>
    </source>
</reference>
<accession>A0A327KK18</accession>
<dbReference type="Proteomes" id="UP000248863">
    <property type="component" value="Unassembled WGS sequence"/>
</dbReference>
<dbReference type="AlphaFoldDB" id="A0A327KK18"/>
<protein>
    <submittedName>
        <fullName evidence="1">Uncharacterized protein</fullName>
    </submittedName>
</protein>